<protein>
    <recommendedName>
        <fullName evidence="4">Large ribosomal subunit protein bL17m</fullName>
    </recommendedName>
    <alternativeName>
        <fullName evidence="5">39S ribosomal protein L17, mitochondrial</fullName>
    </alternativeName>
</protein>
<reference evidence="7" key="1">
    <citation type="submission" date="2022-11" db="UniProtKB">
        <authorList>
            <consortium name="WormBaseParasite"/>
        </authorList>
    </citation>
    <scope>IDENTIFICATION</scope>
</reference>
<evidence type="ECO:0000256" key="3">
    <source>
        <dbReference type="ARBA" id="ARBA00023274"/>
    </source>
</evidence>
<dbReference type="PANTHER" id="PTHR14413">
    <property type="entry name" value="RIBOSOMAL PROTEIN L17"/>
    <property type="match status" value="1"/>
</dbReference>
<evidence type="ECO:0000256" key="1">
    <source>
        <dbReference type="ARBA" id="ARBA00008777"/>
    </source>
</evidence>
<evidence type="ECO:0000256" key="4">
    <source>
        <dbReference type="ARBA" id="ARBA00035290"/>
    </source>
</evidence>
<name>A0A915J1F9_ROMCU</name>
<organism evidence="6 7">
    <name type="scientific">Romanomermis culicivorax</name>
    <name type="common">Nematode worm</name>
    <dbReference type="NCBI Taxonomy" id="13658"/>
    <lineage>
        <taxon>Eukaryota</taxon>
        <taxon>Metazoa</taxon>
        <taxon>Ecdysozoa</taxon>
        <taxon>Nematoda</taxon>
        <taxon>Enoplea</taxon>
        <taxon>Dorylaimia</taxon>
        <taxon>Mermithida</taxon>
        <taxon>Mermithoidea</taxon>
        <taxon>Mermithidae</taxon>
        <taxon>Romanomermis</taxon>
    </lineage>
</organism>
<keyword evidence="6" id="KW-1185">Reference proteome</keyword>
<dbReference type="Pfam" id="PF01196">
    <property type="entry name" value="Ribosomal_L17"/>
    <property type="match status" value="1"/>
</dbReference>
<keyword evidence="3" id="KW-0687">Ribonucleoprotein</keyword>
<keyword evidence="2" id="KW-0689">Ribosomal protein</keyword>
<proteinExistence type="inferred from homology"/>
<dbReference type="Gene3D" id="3.90.1030.10">
    <property type="entry name" value="Ribosomal protein L17"/>
    <property type="match status" value="1"/>
</dbReference>
<dbReference type="InterPro" id="IPR036373">
    <property type="entry name" value="Ribosomal_bL17_sf"/>
</dbReference>
<dbReference type="SUPFAM" id="SSF64263">
    <property type="entry name" value="Prokaryotic ribosomal protein L17"/>
    <property type="match status" value="1"/>
</dbReference>
<dbReference type="GO" id="GO:0006412">
    <property type="term" value="P:translation"/>
    <property type="evidence" value="ECO:0007669"/>
    <property type="project" value="InterPro"/>
</dbReference>
<dbReference type="GO" id="GO:0003735">
    <property type="term" value="F:structural constituent of ribosome"/>
    <property type="evidence" value="ECO:0007669"/>
    <property type="project" value="InterPro"/>
</dbReference>
<sequence>MVNARIKFNNYYRTFIDTVKTAKQYSKPLPTIPVTVPVKPYALKDGVVKTSEGRLIVIQKMLTSLYREERIDILRHQAIALRPYAERLIQIAIEYGNCHKETMELCNYWLLEKDLIQKLFNVYVPRFRNCPTAFTRMYLYSTDYQEVAPHRFRQHTMAVVELKGKIIADHMASNMKLYLQYYLNIGLRKPVSTGVTEAE</sequence>
<dbReference type="OMA" id="MANFWIA"/>
<dbReference type="PANTHER" id="PTHR14413:SF16">
    <property type="entry name" value="LARGE RIBOSOMAL SUBUNIT PROTEIN BL17M"/>
    <property type="match status" value="1"/>
</dbReference>
<accession>A0A915J1F9</accession>
<evidence type="ECO:0000256" key="5">
    <source>
        <dbReference type="ARBA" id="ARBA00035413"/>
    </source>
</evidence>
<dbReference type="GO" id="GO:0005762">
    <property type="term" value="C:mitochondrial large ribosomal subunit"/>
    <property type="evidence" value="ECO:0007669"/>
    <property type="project" value="TreeGrafter"/>
</dbReference>
<dbReference type="Proteomes" id="UP000887565">
    <property type="component" value="Unplaced"/>
</dbReference>
<evidence type="ECO:0000313" key="7">
    <source>
        <dbReference type="WBParaSite" id="nRc.2.0.1.t20235-RA"/>
    </source>
</evidence>
<dbReference type="WBParaSite" id="nRc.2.0.1.t20235-RA">
    <property type="protein sequence ID" value="nRc.2.0.1.t20235-RA"/>
    <property type="gene ID" value="nRc.2.0.1.g20235"/>
</dbReference>
<evidence type="ECO:0000256" key="2">
    <source>
        <dbReference type="ARBA" id="ARBA00022980"/>
    </source>
</evidence>
<dbReference type="InterPro" id="IPR000456">
    <property type="entry name" value="Ribosomal_bL17"/>
</dbReference>
<comment type="similarity">
    <text evidence="1">Belongs to the bacterial ribosomal protein bL17 family.</text>
</comment>
<dbReference type="AlphaFoldDB" id="A0A915J1F9"/>
<evidence type="ECO:0000313" key="6">
    <source>
        <dbReference type="Proteomes" id="UP000887565"/>
    </source>
</evidence>